<dbReference type="InterPro" id="IPR001375">
    <property type="entry name" value="Peptidase_S9_cat"/>
</dbReference>
<evidence type="ECO:0000313" key="3">
    <source>
        <dbReference type="EMBL" id="RVU49694.1"/>
    </source>
</evidence>
<dbReference type="GO" id="GO:0004252">
    <property type="term" value="F:serine-type endopeptidase activity"/>
    <property type="evidence" value="ECO:0007669"/>
    <property type="project" value="TreeGrafter"/>
</dbReference>
<protein>
    <submittedName>
        <fullName evidence="3">S9 family peptidase</fullName>
    </submittedName>
</protein>
<dbReference type="OrthoDB" id="4269629at2"/>
<evidence type="ECO:0000313" key="4">
    <source>
        <dbReference type="Proteomes" id="UP000285575"/>
    </source>
</evidence>
<dbReference type="SUPFAM" id="SSF50969">
    <property type="entry name" value="YVTN repeat-like/Quinoprotein amine dehydrogenase"/>
    <property type="match status" value="1"/>
</dbReference>
<organism evidence="3 4">
    <name type="scientific">Rubrivivax rivuli</name>
    <dbReference type="NCBI Taxonomy" id="1862385"/>
    <lineage>
        <taxon>Bacteria</taxon>
        <taxon>Pseudomonadati</taxon>
        <taxon>Pseudomonadota</taxon>
        <taxon>Betaproteobacteria</taxon>
        <taxon>Burkholderiales</taxon>
        <taxon>Sphaerotilaceae</taxon>
        <taxon>Rubrivivax</taxon>
    </lineage>
</organism>
<dbReference type="PROSITE" id="PS51318">
    <property type="entry name" value="TAT"/>
    <property type="match status" value="1"/>
</dbReference>
<sequence length="680" mass="75340">MSPSPALPHAARRHLLQATAAGLAGCWLPTWAQPAAAPAAAPLPVAQFFQRPVFSGAKLSPSGQRVAVRASAAGQRDRLAVLDTATLKLQVVAAFKDADVRRFHWVNDQRLVYDLADHQSADADLQFAPGLFAVNADGSGYRSLVHREHVTERYDRHLRELPWNTFLLEQGGAQDGDHVFVVQPDAVTDKGFDYFRLLKLNTVTGLAEEIEAPRQAFQWLIDARGELRAVFTAKGARAAIHWRNPADGRWQALREFDRFGLNADFAMHAVAPDGRLYVTARPGTDTEGVYLFDPATDQLQQPAVLALPQFDIDPSFVWRGERVAGLRHTVDAEVTQWFDEAMRGHQAEVDRLLPATANRLTPPRRGDGPFMLVRAQADVQPAVHLLYNSSTRKLVRLGAEQPHITPARMAAMDFVRYKARDGLEIPAYLTLPAGHSANAGTERKPPLVVLVHGGPWVRGAEWEWQAEVQFLASRGYAVLQPEFRGSTGFGQKHFTAGWRQWGRAMQDDLADGVRWAVAQGHADARRVAVLGASYGGYAALMGLVRQPEVFRCAVAWAGVSDLLLMFDARWSDTSDAFKRHGMPQLIGDREKDAAELAAHSPLQQAARIRAPLLLGHGRVDRRVPIEHGRRLRDAVRPHNPALQWVEYEKEGHGWALPETQADWWGRVESFLGQHLAPVAA</sequence>
<dbReference type="PANTHER" id="PTHR42776">
    <property type="entry name" value="SERINE PEPTIDASE S9 FAMILY MEMBER"/>
    <property type="match status" value="1"/>
</dbReference>
<evidence type="ECO:0000256" key="1">
    <source>
        <dbReference type="ARBA" id="ARBA00022801"/>
    </source>
</evidence>
<reference evidence="3 4" key="1">
    <citation type="submission" date="2019-01" db="EMBL/GenBank/DDBJ databases">
        <authorList>
            <person name="Chen W.-M."/>
        </authorList>
    </citation>
    <scope>NUCLEOTIDE SEQUENCE [LARGE SCALE GENOMIC DNA]</scope>
    <source>
        <strain evidence="3 4">KYPY4</strain>
    </source>
</reference>
<keyword evidence="4" id="KW-1185">Reference proteome</keyword>
<dbReference type="GO" id="GO:0006508">
    <property type="term" value="P:proteolysis"/>
    <property type="evidence" value="ECO:0007669"/>
    <property type="project" value="InterPro"/>
</dbReference>
<name>A0A437RSG0_9BURK</name>
<dbReference type="Gene3D" id="3.40.50.1820">
    <property type="entry name" value="alpha/beta hydrolase"/>
    <property type="match status" value="1"/>
</dbReference>
<dbReference type="InterPro" id="IPR029058">
    <property type="entry name" value="AB_hydrolase_fold"/>
</dbReference>
<dbReference type="InterPro" id="IPR006311">
    <property type="entry name" value="TAT_signal"/>
</dbReference>
<dbReference type="RefSeq" id="WP_128227327.1">
    <property type="nucleotide sequence ID" value="NZ_SACR01000001.1"/>
</dbReference>
<dbReference type="Proteomes" id="UP000285575">
    <property type="component" value="Unassembled WGS sequence"/>
</dbReference>
<dbReference type="PANTHER" id="PTHR42776:SF27">
    <property type="entry name" value="DIPEPTIDYL PEPTIDASE FAMILY MEMBER 6"/>
    <property type="match status" value="1"/>
</dbReference>
<dbReference type="InterPro" id="IPR011044">
    <property type="entry name" value="Quino_amine_DH_bsu"/>
</dbReference>
<dbReference type="SUPFAM" id="SSF53474">
    <property type="entry name" value="alpha/beta-Hydrolases"/>
    <property type="match status" value="1"/>
</dbReference>
<feature type="domain" description="Peptidase S9 prolyl oligopeptidase catalytic" evidence="2">
    <location>
        <begin position="463"/>
        <end position="675"/>
    </location>
</feature>
<proteinExistence type="predicted"/>
<gene>
    <name evidence="3" type="ORF">EOE66_03830</name>
</gene>
<dbReference type="Pfam" id="PF00326">
    <property type="entry name" value="Peptidase_S9"/>
    <property type="match status" value="1"/>
</dbReference>
<comment type="caution">
    <text evidence="3">The sequence shown here is derived from an EMBL/GenBank/DDBJ whole genome shotgun (WGS) entry which is preliminary data.</text>
</comment>
<accession>A0A437RSG0</accession>
<keyword evidence="1" id="KW-0378">Hydrolase</keyword>
<dbReference type="AlphaFoldDB" id="A0A437RSG0"/>
<dbReference type="EMBL" id="SACR01000001">
    <property type="protein sequence ID" value="RVU49694.1"/>
    <property type="molecule type" value="Genomic_DNA"/>
</dbReference>
<evidence type="ECO:0000259" key="2">
    <source>
        <dbReference type="Pfam" id="PF00326"/>
    </source>
</evidence>